<dbReference type="Gene3D" id="1.50.10.10">
    <property type="match status" value="1"/>
</dbReference>
<dbReference type="InterPro" id="IPR004888">
    <property type="entry name" value="Glycoside_hydrolase_63"/>
</dbReference>
<dbReference type="SUPFAM" id="SSF48208">
    <property type="entry name" value="Six-hairpin glycosidases"/>
    <property type="match status" value="1"/>
</dbReference>
<evidence type="ECO:0000259" key="1">
    <source>
        <dbReference type="Pfam" id="PF22422"/>
    </source>
</evidence>
<dbReference type="EMBL" id="PDUD01000027">
    <property type="protein sequence ID" value="PHN04086.1"/>
    <property type="molecule type" value="Genomic_DNA"/>
</dbReference>
<gene>
    <name evidence="2" type="ORF">CRP01_23090</name>
</gene>
<protein>
    <submittedName>
        <fullName evidence="2">Glucosidase</fullName>
    </submittedName>
</protein>
<proteinExistence type="predicted"/>
<dbReference type="InterPro" id="IPR008928">
    <property type="entry name" value="6-hairpin_glycosidase_sf"/>
</dbReference>
<accession>A0A2D0N6S7</accession>
<dbReference type="Pfam" id="PF22422">
    <property type="entry name" value="MGH1-like_GH"/>
    <property type="match status" value="2"/>
</dbReference>
<reference evidence="2 3" key="1">
    <citation type="submission" date="2017-10" db="EMBL/GenBank/DDBJ databases">
        <title>The draft genome sequence of Lewinella nigricans NBRC 102662.</title>
        <authorList>
            <person name="Wang K."/>
        </authorList>
    </citation>
    <scope>NUCLEOTIDE SEQUENCE [LARGE SCALE GENOMIC DNA]</scope>
    <source>
        <strain evidence="2 3">NBRC 102662</strain>
    </source>
</reference>
<feature type="domain" description="Mannosylglycerate hydrolase MGH1-like glycoside hydrolase" evidence="1">
    <location>
        <begin position="424"/>
        <end position="526"/>
    </location>
</feature>
<sequence>MSSAENQRLRAHYSGEKNWLHWGPYLSERQWGTVREDYSANGDAWNYFPHDHARSRQYRWGEDGIAGISDIRCNFCFALAMWNGQDPIIKERLYGLTNAEGNHGEDVKELYYYLDNTPTHTYQKYLYKYPQGAFPYADLILTNARRSRTESEYELLDTGAFDDNRYFDVFIEYAKADAEDILIRITAHNRGPQSAPLTLLPTFWFRNWWSYGHIQEKPQISTVGQSGQHMQIRAEHERLGTYFAYLQKPEHLLFTENETNQARIFGRPNSSLFVKDAINDAVVQGRMDLLASRDYGTKCAPVYSLDIPAGESVELRLRLSRDGSLADPLGAAFPETFTTRIREADEFYEQFQPQHLPADLANIQRQALAGMLWTKQHYHYDVSIWLKGDPGLPPPPPERKHGRNAHWHTLNNQDIISMPDKWEYPWYAAWDLAFHCVPFSLLDPDFTKHQLVLFLREWYMHPSGQLPAYEWKFSDVNPPVHAWACLEVYRLDKAHTGTGDIFFLKRVFQKLIINFTWWVNRKDENNNNIFEGGFLGLDNIGVFDRSAPVPGGGILEQADGTSWMAMYCLNMLEMALEIAVHDPSFEDVATKFFEHFVYIAEALNEFSLARPQAWDEEEGFFYDVLTLPSGRHLPIKVRSLVGLSTLFASLVIKWETLEQLPDFRKRMRWFRDYRKHHKKYVVVPEQVDGQDVLLSLVPKDRLQRMLHPLLDEAEFLSPGGIRSVSKVHQDPYVLQIGNSSFHLQYEPAESSTPLYGGNSNWRGPVWIPMNYLLIRSLQTYHRYYGDQLQTDFPTGSGQSHNLQEVAKALARRLVWLFSQDENGQRPVHGAATRYQQDPHFKDLLLFYEYFNGDTGEGIGASHQTGWTGVVAYLISKL</sequence>
<organism evidence="2 3">
    <name type="scientific">Flavilitoribacter nigricans (strain ATCC 23147 / DSM 23189 / NBRC 102662 / NCIMB 1420 / SS-2)</name>
    <name type="common">Lewinella nigricans</name>
    <dbReference type="NCBI Taxonomy" id="1122177"/>
    <lineage>
        <taxon>Bacteria</taxon>
        <taxon>Pseudomonadati</taxon>
        <taxon>Bacteroidota</taxon>
        <taxon>Saprospiria</taxon>
        <taxon>Saprospirales</taxon>
        <taxon>Lewinellaceae</taxon>
        <taxon>Flavilitoribacter</taxon>
    </lineage>
</organism>
<keyword evidence="3" id="KW-1185">Reference proteome</keyword>
<dbReference type="Proteomes" id="UP000223913">
    <property type="component" value="Unassembled WGS sequence"/>
</dbReference>
<feature type="domain" description="Mannosylglycerate hydrolase MGH1-like glycoside hydrolase" evidence="1">
    <location>
        <begin position="666"/>
        <end position="864"/>
    </location>
</feature>
<dbReference type="AlphaFoldDB" id="A0A2D0N6S7"/>
<dbReference type="GO" id="GO:0009311">
    <property type="term" value="P:oligosaccharide metabolic process"/>
    <property type="evidence" value="ECO:0007669"/>
    <property type="project" value="InterPro"/>
</dbReference>
<dbReference type="OrthoDB" id="9781878at2"/>
<dbReference type="InterPro" id="IPR054491">
    <property type="entry name" value="MGH1-like_GH"/>
</dbReference>
<dbReference type="RefSeq" id="WP_099152472.1">
    <property type="nucleotide sequence ID" value="NZ_PDUD01000027.1"/>
</dbReference>
<comment type="caution">
    <text evidence="2">The sequence shown here is derived from an EMBL/GenBank/DDBJ whole genome shotgun (WGS) entry which is preliminary data.</text>
</comment>
<dbReference type="PANTHER" id="PTHR10412:SF10">
    <property type="entry name" value="GLYCOSYL HYDROLASE FAMILY 63 C-TERMINAL DOMAIN-CONTAINING PROTEIN"/>
    <property type="match status" value="1"/>
</dbReference>
<dbReference type="PANTHER" id="PTHR10412">
    <property type="entry name" value="MANNOSYL-OLIGOSACCHARIDE GLUCOSIDASE"/>
    <property type="match status" value="1"/>
</dbReference>
<evidence type="ECO:0000313" key="2">
    <source>
        <dbReference type="EMBL" id="PHN04086.1"/>
    </source>
</evidence>
<evidence type="ECO:0000313" key="3">
    <source>
        <dbReference type="Proteomes" id="UP000223913"/>
    </source>
</evidence>
<dbReference type="InterPro" id="IPR012341">
    <property type="entry name" value="6hp_glycosidase-like_sf"/>
</dbReference>
<dbReference type="GO" id="GO:0004573">
    <property type="term" value="F:Glc3Man9GlcNAc2 oligosaccharide glucosidase activity"/>
    <property type="evidence" value="ECO:0007669"/>
    <property type="project" value="InterPro"/>
</dbReference>
<name>A0A2D0N6S7_FLAN2</name>